<comment type="subcellular location">
    <subcellularLocation>
        <location evidence="1 8">Cell membrane</location>
        <topology evidence="1 8">Multi-pass membrane protein</topology>
    </subcellularLocation>
</comment>
<feature type="transmembrane region" description="Helical" evidence="8">
    <location>
        <begin position="182"/>
        <end position="204"/>
    </location>
</feature>
<proteinExistence type="inferred from homology"/>
<accession>A0A410PSL9</accession>
<dbReference type="GO" id="GO:0034204">
    <property type="term" value="P:lipid translocation"/>
    <property type="evidence" value="ECO:0007669"/>
    <property type="project" value="TreeGrafter"/>
</dbReference>
<evidence type="ECO:0000256" key="1">
    <source>
        <dbReference type="ARBA" id="ARBA00004651"/>
    </source>
</evidence>
<evidence type="ECO:0000256" key="3">
    <source>
        <dbReference type="ARBA" id="ARBA00022692"/>
    </source>
</evidence>
<evidence type="ECO:0000256" key="9">
    <source>
        <dbReference type="PIRNR" id="PIRNR002869"/>
    </source>
</evidence>
<keyword evidence="6 8" id="KW-1133">Transmembrane helix</keyword>
<keyword evidence="4 8" id="KW-0133">Cell shape</keyword>
<keyword evidence="8 9" id="KW-0961">Cell wall biogenesis/degradation</keyword>
<dbReference type="CDD" id="cd13123">
    <property type="entry name" value="MATE_MurJ_like"/>
    <property type="match status" value="1"/>
</dbReference>
<dbReference type="Proteomes" id="UP000287601">
    <property type="component" value="Chromosome"/>
</dbReference>
<feature type="transmembrane region" description="Helical" evidence="8">
    <location>
        <begin position="304"/>
        <end position="323"/>
    </location>
</feature>
<protein>
    <recommendedName>
        <fullName evidence="8">Probable lipid II flippase MurJ</fullName>
    </recommendedName>
</protein>
<feature type="transmembrane region" description="Helical" evidence="8">
    <location>
        <begin position="438"/>
        <end position="458"/>
    </location>
</feature>
<dbReference type="HAMAP" id="MF_02078">
    <property type="entry name" value="MurJ_MviN"/>
    <property type="match status" value="1"/>
</dbReference>
<keyword evidence="8 9" id="KW-0813">Transport</keyword>
<dbReference type="PANTHER" id="PTHR47019:SF1">
    <property type="entry name" value="LIPID II FLIPPASE MURJ"/>
    <property type="match status" value="1"/>
</dbReference>
<feature type="transmembrane region" description="Helical" evidence="8">
    <location>
        <begin position="49"/>
        <end position="68"/>
    </location>
</feature>
<dbReference type="InterPro" id="IPR004268">
    <property type="entry name" value="MurJ"/>
</dbReference>
<dbReference type="PANTHER" id="PTHR47019">
    <property type="entry name" value="LIPID II FLIPPASE MURJ"/>
    <property type="match status" value="1"/>
</dbReference>
<dbReference type="PIRSF" id="PIRSF002869">
    <property type="entry name" value="MviN"/>
    <property type="match status" value="1"/>
</dbReference>
<dbReference type="OrthoDB" id="9804143at2"/>
<dbReference type="Pfam" id="PF03023">
    <property type="entry name" value="MurJ"/>
    <property type="match status" value="1"/>
</dbReference>
<evidence type="ECO:0000256" key="8">
    <source>
        <dbReference type="HAMAP-Rule" id="MF_02078"/>
    </source>
</evidence>
<feature type="transmembrane region" description="Helical" evidence="8">
    <location>
        <begin position="264"/>
        <end position="283"/>
    </location>
</feature>
<dbReference type="AlphaFoldDB" id="A0A410PSL9"/>
<dbReference type="NCBIfam" id="TIGR01695">
    <property type="entry name" value="murJ_mviN"/>
    <property type="match status" value="1"/>
</dbReference>
<feature type="transmembrane region" description="Helical" evidence="8">
    <location>
        <begin position="404"/>
        <end position="426"/>
    </location>
</feature>
<feature type="transmembrane region" description="Helical" evidence="8">
    <location>
        <begin position="9"/>
        <end position="29"/>
    </location>
</feature>
<keyword evidence="11" id="KW-1185">Reference proteome</keyword>
<dbReference type="UniPathway" id="UPA00219"/>
<comment type="function">
    <text evidence="8 9">Involved in peptidoglycan biosynthesis. Transports lipid-linked peptidoglycan precursors from the inner to the outer leaflet of the cytoplasmic membrane.</text>
</comment>
<keyword evidence="7 8" id="KW-0472">Membrane</keyword>
<keyword evidence="3 8" id="KW-0812">Transmembrane</keyword>
<organism evidence="10 11">
    <name type="scientific">Aminipila luticellarii</name>
    <dbReference type="NCBI Taxonomy" id="2507160"/>
    <lineage>
        <taxon>Bacteria</taxon>
        <taxon>Bacillati</taxon>
        <taxon>Bacillota</taxon>
        <taxon>Clostridia</taxon>
        <taxon>Peptostreptococcales</taxon>
        <taxon>Anaerovoracaceae</taxon>
        <taxon>Aminipila</taxon>
    </lineage>
</organism>
<evidence type="ECO:0000313" key="10">
    <source>
        <dbReference type="EMBL" id="QAT41895.1"/>
    </source>
</evidence>
<dbReference type="GO" id="GO:0071555">
    <property type="term" value="P:cell wall organization"/>
    <property type="evidence" value="ECO:0007669"/>
    <property type="project" value="UniProtKB-UniRule"/>
</dbReference>
<evidence type="ECO:0000313" key="11">
    <source>
        <dbReference type="Proteomes" id="UP000287601"/>
    </source>
</evidence>
<feature type="transmembrane region" description="Helical" evidence="8">
    <location>
        <begin position="155"/>
        <end position="176"/>
    </location>
</feature>
<gene>
    <name evidence="8 10" type="primary">murJ</name>
    <name evidence="10" type="ORF">EQM06_00900</name>
</gene>
<comment type="similarity">
    <text evidence="8 9">Belongs to the MurJ/MviN family.</text>
</comment>
<dbReference type="PRINTS" id="PR01806">
    <property type="entry name" value="VIRFACTRMVIN"/>
</dbReference>
<feature type="transmembrane region" description="Helical" evidence="8">
    <location>
        <begin position="343"/>
        <end position="365"/>
    </location>
</feature>
<evidence type="ECO:0000256" key="5">
    <source>
        <dbReference type="ARBA" id="ARBA00022984"/>
    </source>
</evidence>
<name>A0A410PSL9_9FIRM</name>
<feature type="transmembrane region" description="Helical" evidence="8">
    <location>
        <begin position="126"/>
        <end position="146"/>
    </location>
</feature>
<reference evidence="10 11" key="1">
    <citation type="submission" date="2019-01" db="EMBL/GenBank/DDBJ databases">
        <title>Draft genomes of a novel of Aminipila strains.</title>
        <authorList>
            <person name="Ma S."/>
        </authorList>
    </citation>
    <scope>NUCLEOTIDE SEQUENCE [LARGE SCALE GENOMIC DNA]</scope>
    <source>
        <strain evidence="11">JN-39</strain>
    </source>
</reference>
<dbReference type="EMBL" id="CP035281">
    <property type="protein sequence ID" value="QAT41895.1"/>
    <property type="molecule type" value="Genomic_DNA"/>
</dbReference>
<evidence type="ECO:0000256" key="7">
    <source>
        <dbReference type="ARBA" id="ARBA00023136"/>
    </source>
</evidence>
<dbReference type="GO" id="GO:0015648">
    <property type="term" value="F:lipid-linked peptidoglycan transporter activity"/>
    <property type="evidence" value="ECO:0007669"/>
    <property type="project" value="UniProtKB-UniRule"/>
</dbReference>
<dbReference type="KEGG" id="amij:EQM06_00900"/>
<comment type="pathway">
    <text evidence="8">Cell wall biogenesis; peptidoglycan biosynthesis.</text>
</comment>
<evidence type="ECO:0000256" key="4">
    <source>
        <dbReference type="ARBA" id="ARBA00022960"/>
    </source>
</evidence>
<dbReference type="GO" id="GO:0005886">
    <property type="term" value="C:plasma membrane"/>
    <property type="evidence" value="ECO:0007669"/>
    <property type="project" value="UniProtKB-SubCell"/>
</dbReference>
<dbReference type="InterPro" id="IPR051050">
    <property type="entry name" value="Lipid_II_flippase_MurJ/MviN"/>
</dbReference>
<dbReference type="GO" id="GO:0008360">
    <property type="term" value="P:regulation of cell shape"/>
    <property type="evidence" value="ECO:0007669"/>
    <property type="project" value="UniProtKB-UniRule"/>
</dbReference>
<keyword evidence="2 8" id="KW-1003">Cell membrane</keyword>
<feature type="transmembrane region" description="Helical" evidence="8">
    <location>
        <begin position="470"/>
        <end position="490"/>
    </location>
</feature>
<sequence length="502" mass="55053">MKENIIRTAILMSILTLGSQFLGFIRELVMANYFGTSYIVDAFAMSNTILNLLFGGLIVAITSAYMPLYSKVVAQRGSEEGEILTSQAINLLLCVTLILSLIGIVFSDQIIAVCAGGFTGETARLASYYIKVIFSYIIFSSITGIFEPYLQYRGIFIPQIISGYFISFSSAIVIVISAYTSYYYIAYGMLIGNVLRFLCVSAVAKKNGYRHRATLSLKGEASGVLSLALPIFLGSSVDSISKFIDRTLASHLREGSIAALNYANLIDNMIIIVTITVISTLIYPKLTQAYAVHDNTGFNKLVSVGCNLVVMIAIPCSLGAMLYSRQIIQIVYERGAFGSGATAMTVGAFFFYSMGLLFVAMNQFLTKVYYSMHNMKVPMILGMVSVGFNIVLNLILIGPMQHEGLALASSVASGFNMCLLFFYMKYKYSDIIIFPSKGKLGMIFGSAGISVSLSYVLYKSILESIHAELIRLALVVLFAILIYGILLKIFKIEEINLIKKIV</sequence>
<evidence type="ECO:0000256" key="2">
    <source>
        <dbReference type="ARBA" id="ARBA00022475"/>
    </source>
</evidence>
<evidence type="ECO:0000256" key="6">
    <source>
        <dbReference type="ARBA" id="ARBA00022989"/>
    </source>
</evidence>
<dbReference type="GO" id="GO:0009252">
    <property type="term" value="P:peptidoglycan biosynthetic process"/>
    <property type="evidence" value="ECO:0007669"/>
    <property type="project" value="UniProtKB-UniRule"/>
</dbReference>
<dbReference type="RefSeq" id="WP_128744549.1">
    <property type="nucleotide sequence ID" value="NZ_CP035281.1"/>
</dbReference>
<feature type="transmembrane region" description="Helical" evidence="8">
    <location>
        <begin position="377"/>
        <end position="398"/>
    </location>
</feature>
<keyword evidence="5 8" id="KW-0573">Peptidoglycan synthesis</keyword>
<feature type="transmembrane region" description="Helical" evidence="8">
    <location>
        <begin position="88"/>
        <end position="106"/>
    </location>
</feature>